<sequence length="108" mass="11887">MRVPPVGMRASARQDRKPLIIYVEDCRARALATQRVLPSNLACVEGLEEESLLNQIDSGLLMLLSAHNDTRRHVRESQELVANFEGLVSRAGKGEKARGGCPNSSFRA</sequence>
<organism evidence="1 2">
    <name type="scientific">Jatropha curcas</name>
    <name type="common">Barbados nut</name>
    <dbReference type="NCBI Taxonomy" id="180498"/>
    <lineage>
        <taxon>Eukaryota</taxon>
        <taxon>Viridiplantae</taxon>
        <taxon>Streptophyta</taxon>
        <taxon>Embryophyta</taxon>
        <taxon>Tracheophyta</taxon>
        <taxon>Spermatophyta</taxon>
        <taxon>Magnoliopsida</taxon>
        <taxon>eudicotyledons</taxon>
        <taxon>Gunneridae</taxon>
        <taxon>Pentapetalae</taxon>
        <taxon>rosids</taxon>
        <taxon>fabids</taxon>
        <taxon>Malpighiales</taxon>
        <taxon>Euphorbiaceae</taxon>
        <taxon>Crotonoideae</taxon>
        <taxon>Jatropheae</taxon>
        <taxon>Jatropha</taxon>
    </lineage>
</organism>
<evidence type="ECO:0000313" key="1">
    <source>
        <dbReference type="EMBL" id="KDP46012.1"/>
    </source>
</evidence>
<keyword evidence="2" id="KW-1185">Reference proteome</keyword>
<dbReference type="AlphaFoldDB" id="A0A067LC79"/>
<dbReference type="Proteomes" id="UP000027138">
    <property type="component" value="Unassembled WGS sequence"/>
</dbReference>
<evidence type="ECO:0000313" key="2">
    <source>
        <dbReference type="Proteomes" id="UP000027138"/>
    </source>
</evidence>
<proteinExistence type="predicted"/>
<dbReference type="EMBL" id="KK914223">
    <property type="protein sequence ID" value="KDP46012.1"/>
    <property type="molecule type" value="Genomic_DNA"/>
</dbReference>
<protein>
    <submittedName>
        <fullName evidence="1">Uncharacterized protein</fullName>
    </submittedName>
</protein>
<accession>A0A067LC79</accession>
<gene>
    <name evidence="1" type="ORF">JCGZ_14919</name>
</gene>
<name>A0A067LC79_JATCU</name>
<reference evidence="1 2" key="1">
    <citation type="journal article" date="2014" name="PLoS ONE">
        <title>Global Analysis of Gene Expression Profiles in Physic Nut (Jatropha curcas L.) Seedlings Exposed to Salt Stress.</title>
        <authorList>
            <person name="Zhang L."/>
            <person name="Zhang C."/>
            <person name="Wu P."/>
            <person name="Chen Y."/>
            <person name="Li M."/>
            <person name="Jiang H."/>
            <person name="Wu G."/>
        </authorList>
    </citation>
    <scope>NUCLEOTIDE SEQUENCE [LARGE SCALE GENOMIC DNA]</scope>
    <source>
        <strain evidence="2">cv. GZQX0401</strain>
        <tissue evidence="1">Young leaves</tissue>
    </source>
</reference>